<evidence type="ECO:0000256" key="5">
    <source>
        <dbReference type="ARBA" id="ARBA00022729"/>
    </source>
</evidence>
<comment type="subcellular location">
    <subcellularLocation>
        <location evidence="1">Cell membrane</location>
        <topology evidence="1">Multi-pass membrane protein</topology>
    </subcellularLocation>
    <subcellularLocation>
        <location evidence="15">Postsynaptic cell membrane</location>
        <topology evidence="15">Multi-pass membrane protein</topology>
    </subcellularLocation>
</comment>
<evidence type="ECO:0000313" key="18">
    <source>
        <dbReference type="Proteomes" id="UP000694915"/>
    </source>
</evidence>
<evidence type="ECO:0000256" key="2">
    <source>
        <dbReference type="ARBA" id="ARBA00022448"/>
    </source>
</evidence>
<feature type="chain" id="PRO_5044966173" description="Glutamate receptor" evidence="15">
    <location>
        <begin position="25"/>
        <end position="883"/>
    </location>
</feature>
<dbReference type="Gene3D" id="1.10.287.70">
    <property type="match status" value="2"/>
</dbReference>
<keyword evidence="4 15" id="KW-0812">Transmembrane</keyword>
<protein>
    <recommendedName>
        <fullName evidence="15">Glutamate receptor</fullName>
    </recommendedName>
</protein>
<keyword evidence="7 15" id="KW-0770">Synapse</keyword>
<keyword evidence="6 15" id="KW-1133">Transmembrane helix</keyword>
<feature type="signal peptide" evidence="15">
    <location>
        <begin position="1"/>
        <end position="24"/>
    </location>
</feature>
<keyword evidence="10 15" id="KW-0675">Receptor</keyword>
<feature type="transmembrane region" description="Helical" evidence="15">
    <location>
        <begin position="625"/>
        <end position="647"/>
    </location>
</feature>
<keyword evidence="18" id="KW-1185">Reference proteome</keyword>
<evidence type="ECO:0000256" key="1">
    <source>
        <dbReference type="ARBA" id="ARBA00004651"/>
    </source>
</evidence>
<dbReference type="InterPro" id="IPR019594">
    <property type="entry name" value="Glu/Gly-bd"/>
</dbReference>
<dbReference type="RefSeq" id="XP_005344190.1">
    <property type="nucleotide sequence ID" value="XM_005344133.3"/>
</dbReference>
<dbReference type="Gene3D" id="3.40.50.2300">
    <property type="match status" value="2"/>
</dbReference>
<feature type="transmembrane region" description="Helical" evidence="15">
    <location>
        <begin position="542"/>
        <end position="564"/>
    </location>
</feature>
<keyword evidence="8 15" id="KW-0406">Ion transport</keyword>
<accession>A0ABM0KDF0</accession>
<evidence type="ECO:0000256" key="4">
    <source>
        <dbReference type="ARBA" id="ARBA00022692"/>
    </source>
</evidence>
<evidence type="ECO:0000256" key="3">
    <source>
        <dbReference type="ARBA" id="ARBA00022475"/>
    </source>
</evidence>
<evidence type="ECO:0000256" key="11">
    <source>
        <dbReference type="ARBA" id="ARBA00023180"/>
    </source>
</evidence>
<evidence type="ECO:0000259" key="16">
    <source>
        <dbReference type="SMART" id="SM00079"/>
    </source>
</evidence>
<feature type="transmembrane region" description="Helical" evidence="15">
    <location>
        <begin position="815"/>
        <end position="837"/>
    </location>
</feature>
<feature type="domain" description="Ionotropic glutamate receptor C-terminal" evidence="16">
    <location>
        <begin position="415"/>
        <end position="790"/>
    </location>
</feature>
<dbReference type="InterPro" id="IPR001320">
    <property type="entry name" value="Iontro_rcpt_C"/>
</dbReference>
<dbReference type="InterPro" id="IPR015683">
    <property type="entry name" value="Ionotropic_Glu_rcpt"/>
</dbReference>
<evidence type="ECO:0000256" key="13">
    <source>
        <dbReference type="ARBA" id="ARBA00023286"/>
    </source>
</evidence>
<dbReference type="SMART" id="SM00079">
    <property type="entry name" value="PBPe"/>
    <property type="match status" value="1"/>
</dbReference>
<keyword evidence="13 15" id="KW-1071">Ligand-gated ion channel</keyword>
<dbReference type="InterPro" id="IPR001508">
    <property type="entry name" value="Iono_Glu_rcpt_met"/>
</dbReference>
<keyword evidence="12 15" id="KW-0628">Postsynaptic cell membrane</keyword>
<evidence type="ECO:0000256" key="10">
    <source>
        <dbReference type="ARBA" id="ARBA00023170"/>
    </source>
</evidence>
<evidence type="ECO:0000256" key="9">
    <source>
        <dbReference type="ARBA" id="ARBA00023136"/>
    </source>
</evidence>
<evidence type="ECO:0000256" key="8">
    <source>
        <dbReference type="ARBA" id="ARBA00023065"/>
    </source>
</evidence>
<keyword evidence="14 15" id="KW-0407">Ion channel</keyword>
<evidence type="ECO:0000256" key="15">
    <source>
        <dbReference type="RuleBase" id="RU367118"/>
    </source>
</evidence>
<evidence type="ECO:0000256" key="7">
    <source>
        <dbReference type="ARBA" id="ARBA00023018"/>
    </source>
</evidence>
<name>A0ABM0KDF0_MICOH</name>
<evidence type="ECO:0000256" key="6">
    <source>
        <dbReference type="ARBA" id="ARBA00022989"/>
    </source>
</evidence>
<dbReference type="SUPFAM" id="SSF53850">
    <property type="entry name" value="Periplasmic binding protein-like II"/>
    <property type="match status" value="1"/>
</dbReference>
<gene>
    <name evidence="19" type="primary">Gria2</name>
</gene>
<dbReference type="CDD" id="cd06389">
    <property type="entry name" value="PBP1_iGluR_AMPA_GluR2"/>
    <property type="match status" value="1"/>
</dbReference>
<dbReference type="Pfam" id="PF10613">
    <property type="entry name" value="Lig_chan-Glu_bd"/>
    <property type="match status" value="1"/>
</dbReference>
<dbReference type="SMART" id="SM00918">
    <property type="entry name" value="Lig_chan-Glu_bd"/>
    <property type="match status" value="1"/>
</dbReference>
<keyword evidence="5 15" id="KW-0732">Signal</keyword>
<dbReference type="PRINTS" id="PR00177">
    <property type="entry name" value="NMDARECEPTOR"/>
</dbReference>
<evidence type="ECO:0000313" key="19">
    <source>
        <dbReference type="RefSeq" id="XP_005344190.1"/>
    </source>
</evidence>
<evidence type="ECO:0000256" key="12">
    <source>
        <dbReference type="ARBA" id="ARBA00023257"/>
    </source>
</evidence>
<keyword evidence="11" id="KW-0325">Glycoprotein</keyword>
<dbReference type="Pfam" id="PF01094">
    <property type="entry name" value="ANF_receptor"/>
    <property type="match status" value="1"/>
</dbReference>
<dbReference type="GeneID" id="101991969"/>
<organism evidence="18 19">
    <name type="scientific">Microtus ochrogaster</name>
    <name type="common">Prairie vole</name>
    <dbReference type="NCBI Taxonomy" id="79684"/>
    <lineage>
        <taxon>Eukaryota</taxon>
        <taxon>Metazoa</taxon>
        <taxon>Chordata</taxon>
        <taxon>Craniata</taxon>
        <taxon>Vertebrata</taxon>
        <taxon>Euteleostomi</taxon>
        <taxon>Mammalia</taxon>
        <taxon>Eutheria</taxon>
        <taxon>Euarchontoglires</taxon>
        <taxon>Glires</taxon>
        <taxon>Rodentia</taxon>
        <taxon>Myomorpha</taxon>
        <taxon>Muroidea</taxon>
        <taxon>Cricetidae</taxon>
        <taxon>Arvicolinae</taxon>
        <taxon>Microtus</taxon>
    </lineage>
</organism>
<dbReference type="Pfam" id="PF00060">
    <property type="entry name" value="Lig_chan"/>
    <property type="match status" value="1"/>
</dbReference>
<comment type="similarity">
    <text evidence="15">Belongs to the glutamate-gated ion channel (TC 1.A.10.1) family.</text>
</comment>
<dbReference type="CDD" id="cd13715">
    <property type="entry name" value="PBP2_iGluR_AMPA"/>
    <property type="match status" value="1"/>
</dbReference>
<keyword evidence="2 15" id="KW-0813">Transport</keyword>
<dbReference type="Proteomes" id="UP000694915">
    <property type="component" value="Chromosome 1"/>
</dbReference>
<evidence type="ECO:0000256" key="14">
    <source>
        <dbReference type="ARBA" id="ARBA00023303"/>
    </source>
</evidence>
<proteinExistence type="inferred from homology"/>
<dbReference type="Gene3D" id="3.40.190.10">
    <property type="entry name" value="Periplasmic binding protein-like II"/>
    <property type="match status" value="2"/>
</dbReference>
<keyword evidence="9 15" id="KW-0472">Membrane</keyword>
<dbReference type="SUPFAM" id="SSF53822">
    <property type="entry name" value="Periplasmic binding protein-like I"/>
    <property type="match status" value="1"/>
</dbReference>
<reference evidence="19" key="1">
    <citation type="submission" date="2025-08" db="UniProtKB">
        <authorList>
            <consortium name="RefSeq"/>
        </authorList>
    </citation>
    <scope>IDENTIFICATION</scope>
</reference>
<sequence>MQKIMHISVLLSPVLWGLIFGVSSNSIQIGGLFPRGADQEYSAFRVGMVQFSTSEFRLTPHIDNLEVANSFAVTNAFCSQFSRGVYAIFGFYDKKSVNTITSFCGTLHVSFITPSFPTDGTHPFVIQMRPDLKGALLSLIEYYQWDKFAYLYDSDRGLSTLQAVLDSAAEKKWQVTAINVGNINNDKKDETYRSLFQDLELKKERRVILDCERDKVNDIVDQVITIGKHVKGYHYIIANLGFTDGDLLKIQFGGANVSGFQIVDYDDSLVSKFIERWSTLEEKEYPGAHTATIKYTSALTYDAVQVMTEAFRNLRKQRIEISRRGNAGDCLANPAVPWGQGVEIERALKQVQVEGLSGNIKFDQNGKRINYTINIMELKTNGPRKIGYWSEMDKMVVTLTELPSGNDTSGLENKTVVVTTILESPYVMMKKNHEMLEGNERYEGYCVDLAAEIAKHCGFKYKLTIVGDGKYGARDADTKIWNGMVGELVYGKADIAIAPLTITLVREEVIDFSKPFMSLGISIMIKKPQKSKPGVFSFLDPLAYEIWMCIVFAYIGVSVVLFLVSRFSPYEWHTEEFEDGRETQSSESTNEFGIFNSLWFSLGAFMQQGCDISPRSLSGRIVGGVWWFFTLIIISSYTANLAAFLTVERMVSPIESAEDLSKQTEIAYGTLDSGSTKEFFRRSKIAVFDKMWTYMRSAEPSVFVRTTAEGVARVRKSKGKYAYLLESTMNEYIEQRKPCDTMKVGGNLDSKGYGIATPKGSSLRNAVNLAVLKLNEQGLLDKLKNKWWYDKGECGSGGGDSKEKTSALSLSNVAGVFYILVGGLGLAMLVALIEFCYKSRAEAKRMKVAKNAQNINPSSSQNSQNFATYKEGYNVYGIESVKI</sequence>
<dbReference type="InterPro" id="IPR001828">
    <property type="entry name" value="ANF_lig-bd_rcpt"/>
</dbReference>
<dbReference type="PANTHER" id="PTHR18966">
    <property type="entry name" value="IONOTROPIC GLUTAMATE RECEPTOR"/>
    <property type="match status" value="1"/>
</dbReference>
<dbReference type="SUPFAM" id="SSF81324">
    <property type="entry name" value="Voltage-gated potassium channels"/>
    <property type="match status" value="1"/>
</dbReference>
<evidence type="ECO:0000259" key="17">
    <source>
        <dbReference type="SMART" id="SM00918"/>
    </source>
</evidence>
<comment type="function">
    <text evidence="15">Receptor for glutamate that functions as a ligand-gated ion channel in the central nervous system and plays an important role in excitatory synaptic transmission. L-glutamate acts as an excitatory neurotransmitter at many synapses in the central nervous system.</text>
</comment>
<keyword evidence="3 15" id="KW-1003">Cell membrane</keyword>
<feature type="domain" description="Ionotropic glutamate receptor L-glutamate and glycine-binding" evidence="17">
    <location>
        <begin position="425"/>
        <end position="490"/>
    </location>
</feature>
<dbReference type="InterPro" id="IPR028082">
    <property type="entry name" value="Peripla_BP_I"/>
</dbReference>